<dbReference type="AlphaFoldDB" id="A0A9P8I9D3"/>
<name>A0A9P8I9D3_9PEZI</name>
<evidence type="ECO:0000313" key="2">
    <source>
        <dbReference type="Proteomes" id="UP000698800"/>
    </source>
</evidence>
<dbReference type="Proteomes" id="UP000698800">
    <property type="component" value="Unassembled WGS sequence"/>
</dbReference>
<evidence type="ECO:0000313" key="1">
    <source>
        <dbReference type="EMBL" id="KAH0547553.1"/>
    </source>
</evidence>
<keyword evidence="2" id="KW-1185">Reference proteome</keyword>
<dbReference type="EMBL" id="JAGHQL010000003">
    <property type="protein sequence ID" value="KAH0547553.1"/>
    <property type="molecule type" value="Genomic_DNA"/>
</dbReference>
<dbReference type="OrthoDB" id="5582146at2759"/>
<reference evidence="1" key="1">
    <citation type="submission" date="2021-03" db="EMBL/GenBank/DDBJ databases">
        <title>Comparative genomics and phylogenomic investigation of the class Geoglossomycetes provide insights into ecological specialization and systematics.</title>
        <authorList>
            <person name="Melie T."/>
            <person name="Pirro S."/>
            <person name="Miller A.N."/>
            <person name="Quandt A."/>
        </authorList>
    </citation>
    <scope>NUCLEOTIDE SEQUENCE</scope>
    <source>
        <strain evidence="1">GBOQ0MN5Z8</strain>
    </source>
</reference>
<gene>
    <name evidence="1" type="ORF">FGG08_000278</name>
</gene>
<organism evidence="1 2">
    <name type="scientific">Glutinoglossum americanum</name>
    <dbReference type="NCBI Taxonomy" id="1670608"/>
    <lineage>
        <taxon>Eukaryota</taxon>
        <taxon>Fungi</taxon>
        <taxon>Dikarya</taxon>
        <taxon>Ascomycota</taxon>
        <taxon>Pezizomycotina</taxon>
        <taxon>Geoglossomycetes</taxon>
        <taxon>Geoglossales</taxon>
        <taxon>Geoglossaceae</taxon>
        <taxon>Glutinoglossum</taxon>
    </lineage>
</organism>
<sequence length="230" mass="25149">MEGQSFLEKVHSLSDLELAALLCLVENQHCIIKTEEDCLELLVQELQLGYDSYFSSRPPGPQLHTTPHPLSEGLTDNRKISNIIIAKNLNLACAQVQIQALEANMPPLSVICSALTVVMIAREEKTVFHPDSDGFPNIGEASGIAGSDDDSMSSVVRRTPVEDLKGQLSEPLISMQDIDHIASLSQSVAYSTEVKSYVQHIVTFLRLHRAVAGGVSARATQHFDALVRFV</sequence>
<protein>
    <submittedName>
        <fullName evidence="1">Uncharacterized protein</fullName>
    </submittedName>
</protein>
<proteinExistence type="predicted"/>
<comment type="caution">
    <text evidence="1">The sequence shown here is derived from an EMBL/GenBank/DDBJ whole genome shotgun (WGS) entry which is preliminary data.</text>
</comment>
<accession>A0A9P8I9D3</accession>